<protein>
    <submittedName>
        <fullName evidence="1">Uncharacterized protein</fullName>
    </submittedName>
</protein>
<comment type="caution">
    <text evidence="1">The sequence shown here is derived from an EMBL/GenBank/DDBJ whole genome shotgun (WGS) entry which is preliminary data.</text>
</comment>
<reference evidence="1 2" key="1">
    <citation type="submission" date="2024-02" db="EMBL/GenBank/DDBJ databases">
        <title>A draft genome for the cacao thread blight pathogen Marasmius crinis-equi.</title>
        <authorList>
            <person name="Cohen S.P."/>
            <person name="Baruah I.K."/>
            <person name="Amoako-Attah I."/>
            <person name="Bukari Y."/>
            <person name="Meinhardt L.W."/>
            <person name="Bailey B.A."/>
        </authorList>
    </citation>
    <scope>NUCLEOTIDE SEQUENCE [LARGE SCALE GENOMIC DNA]</scope>
    <source>
        <strain evidence="1 2">GH-76</strain>
    </source>
</reference>
<dbReference type="InterPro" id="IPR032675">
    <property type="entry name" value="LRR_dom_sf"/>
</dbReference>
<sequence>MFDCADTARAQAYRRGGKKIVVGASASHTRASWDYVRVFNVLATFTSTKTLILWHLNDFPYYQLPEWLTKFPLLQTFEVLCRNDRCFMPRYYTPHLRVPFPNITRLYLSDVRWVLADRLMDQSTCALAHLSSLTSLRSLRTDVPSWLALSRSRSKDALSITAQLKEIIIETSNTTTTEEMRSLAWVRGLFRALRQCAAQLEQLRVEVPWEVVGAEVDAISLHKLTVFIGPEGLLDKLTINGPLTVLWITSGGMNRSITRWEKAWFKIGSAGLLRLLRVGLWDVAALDPYTVLTQLPNLEEFSFSSTAALTKHGLVRLGKALEACPLIHSVAVYSPPETMDQHSETFPSASAFSTIEVVEIASSWREKCPRLEVIRLDITEEWEYGCDWVNGRPDGWTPRYLPFQTVSQRLVNLPKGLDATYIVIPPRDDDEGFVYSSDYQYDSDRDSTSSVVKAT</sequence>
<gene>
    <name evidence="1" type="ORF">V5O48_004943</name>
</gene>
<keyword evidence="2" id="KW-1185">Reference proteome</keyword>
<dbReference type="SUPFAM" id="SSF52047">
    <property type="entry name" value="RNI-like"/>
    <property type="match status" value="1"/>
</dbReference>
<evidence type="ECO:0000313" key="2">
    <source>
        <dbReference type="Proteomes" id="UP001465976"/>
    </source>
</evidence>
<dbReference type="Gene3D" id="3.80.10.10">
    <property type="entry name" value="Ribonuclease Inhibitor"/>
    <property type="match status" value="1"/>
</dbReference>
<evidence type="ECO:0000313" key="1">
    <source>
        <dbReference type="EMBL" id="KAL0577039.1"/>
    </source>
</evidence>
<dbReference type="Proteomes" id="UP001465976">
    <property type="component" value="Unassembled WGS sequence"/>
</dbReference>
<dbReference type="EMBL" id="JBAHYK010000182">
    <property type="protein sequence ID" value="KAL0577039.1"/>
    <property type="molecule type" value="Genomic_DNA"/>
</dbReference>
<proteinExistence type="predicted"/>
<organism evidence="1 2">
    <name type="scientific">Marasmius crinis-equi</name>
    <dbReference type="NCBI Taxonomy" id="585013"/>
    <lineage>
        <taxon>Eukaryota</taxon>
        <taxon>Fungi</taxon>
        <taxon>Dikarya</taxon>
        <taxon>Basidiomycota</taxon>
        <taxon>Agaricomycotina</taxon>
        <taxon>Agaricomycetes</taxon>
        <taxon>Agaricomycetidae</taxon>
        <taxon>Agaricales</taxon>
        <taxon>Marasmiineae</taxon>
        <taxon>Marasmiaceae</taxon>
        <taxon>Marasmius</taxon>
    </lineage>
</organism>
<name>A0ABR3FNN3_9AGAR</name>
<accession>A0ABR3FNN3</accession>